<dbReference type="Pfam" id="PF14317">
    <property type="entry name" value="YcxB"/>
    <property type="match status" value="1"/>
</dbReference>
<dbReference type="InterPro" id="IPR025588">
    <property type="entry name" value="YcxB-like_C"/>
</dbReference>
<proteinExistence type="predicted"/>
<dbReference type="STRING" id="1408250.Q760_01440"/>
<name>A0A0A0BBR4_9CELL</name>
<evidence type="ECO:0000313" key="2">
    <source>
        <dbReference type="EMBL" id="KGM03583.1"/>
    </source>
</evidence>
<sequence length="141" mass="15069">MAPVQQVAGSSAARAGPGPAGPRLTIAILLWQLAGYGQRGTARGIWKNNSMFRLPVEAHVAPGHGITTTSPGMSSWYDWSRIARVQETPRVFVLQIDENRGGPFFVLAKRGLPSPHDLAVLRTVLSVEVGSRSGTVLLLTS</sequence>
<accession>A0A0A0BBR4</accession>
<protein>
    <recommendedName>
        <fullName evidence="1">YcxB-like C-terminal domain-containing protein</fullName>
    </recommendedName>
</protein>
<dbReference type="AlphaFoldDB" id="A0A0A0BBR4"/>
<gene>
    <name evidence="2" type="ORF">Q760_01440</name>
</gene>
<dbReference type="Proteomes" id="UP000029833">
    <property type="component" value="Unassembled WGS sequence"/>
</dbReference>
<organism evidence="2 3">
    <name type="scientific">Cellulomonas cellasea DSM 20118</name>
    <dbReference type="NCBI Taxonomy" id="1408250"/>
    <lineage>
        <taxon>Bacteria</taxon>
        <taxon>Bacillati</taxon>
        <taxon>Actinomycetota</taxon>
        <taxon>Actinomycetes</taxon>
        <taxon>Micrococcales</taxon>
        <taxon>Cellulomonadaceae</taxon>
        <taxon>Cellulomonas</taxon>
    </lineage>
</organism>
<feature type="domain" description="YcxB-like C-terminal" evidence="1">
    <location>
        <begin position="64"/>
        <end position="123"/>
    </location>
</feature>
<comment type="caution">
    <text evidence="2">The sequence shown here is derived from an EMBL/GenBank/DDBJ whole genome shotgun (WGS) entry which is preliminary data.</text>
</comment>
<evidence type="ECO:0000259" key="1">
    <source>
        <dbReference type="Pfam" id="PF14317"/>
    </source>
</evidence>
<reference evidence="2 3" key="1">
    <citation type="submission" date="2013-10" db="EMBL/GenBank/DDBJ databases">
        <authorList>
            <person name="Wang G."/>
            <person name="Zhuang W."/>
        </authorList>
    </citation>
    <scope>NUCLEOTIDE SEQUENCE [LARGE SCALE GENOMIC DNA]</scope>
    <source>
        <strain evidence="2 3">DSM 20118</strain>
    </source>
</reference>
<keyword evidence="3" id="KW-1185">Reference proteome</keyword>
<dbReference type="EMBL" id="AXNT01000011">
    <property type="protein sequence ID" value="KGM03583.1"/>
    <property type="molecule type" value="Genomic_DNA"/>
</dbReference>
<evidence type="ECO:0000313" key="3">
    <source>
        <dbReference type="Proteomes" id="UP000029833"/>
    </source>
</evidence>